<feature type="transmembrane region" description="Helical" evidence="9">
    <location>
        <begin position="65"/>
        <end position="85"/>
    </location>
</feature>
<evidence type="ECO:0000256" key="7">
    <source>
        <dbReference type="ARBA" id="ARBA00023136"/>
    </source>
</evidence>
<organism evidence="10 11">
    <name type="scientific">Flaviaesturariibacter amylovorans</name>
    <dbReference type="NCBI Taxonomy" id="1084520"/>
    <lineage>
        <taxon>Bacteria</taxon>
        <taxon>Pseudomonadati</taxon>
        <taxon>Bacteroidota</taxon>
        <taxon>Chitinophagia</taxon>
        <taxon>Chitinophagales</taxon>
        <taxon>Chitinophagaceae</taxon>
        <taxon>Flaviaestuariibacter</taxon>
    </lineage>
</organism>
<evidence type="ECO:0000256" key="9">
    <source>
        <dbReference type="SAM" id="Phobius"/>
    </source>
</evidence>
<accession>A0ABP8HMS0</accession>
<evidence type="ECO:0000256" key="2">
    <source>
        <dbReference type="ARBA" id="ARBA00009773"/>
    </source>
</evidence>
<feature type="transmembrane region" description="Helical" evidence="9">
    <location>
        <begin position="205"/>
        <end position="227"/>
    </location>
</feature>
<dbReference type="InterPro" id="IPR002549">
    <property type="entry name" value="AI-2E-like"/>
</dbReference>
<feature type="transmembrane region" description="Helical" evidence="9">
    <location>
        <begin position="147"/>
        <end position="171"/>
    </location>
</feature>
<gene>
    <name evidence="10" type="ORF">GCM10023184_39750</name>
</gene>
<reference evidence="11" key="1">
    <citation type="journal article" date="2019" name="Int. J. Syst. Evol. Microbiol.">
        <title>The Global Catalogue of Microorganisms (GCM) 10K type strain sequencing project: providing services to taxonomists for standard genome sequencing and annotation.</title>
        <authorList>
            <consortium name="The Broad Institute Genomics Platform"/>
            <consortium name="The Broad Institute Genome Sequencing Center for Infectious Disease"/>
            <person name="Wu L."/>
            <person name="Ma J."/>
        </authorList>
    </citation>
    <scope>NUCLEOTIDE SEQUENCE [LARGE SCALE GENOMIC DNA]</scope>
    <source>
        <strain evidence="11">JCM 17919</strain>
    </source>
</reference>
<protein>
    <submittedName>
        <fullName evidence="10">AI-2E family transporter</fullName>
    </submittedName>
</protein>
<comment type="similarity">
    <text evidence="2">Belongs to the autoinducer-2 exporter (AI-2E) (TC 2.A.86) family.</text>
</comment>
<dbReference type="PANTHER" id="PTHR21716:SF53">
    <property type="entry name" value="PERMEASE PERM-RELATED"/>
    <property type="match status" value="1"/>
</dbReference>
<evidence type="ECO:0000256" key="3">
    <source>
        <dbReference type="ARBA" id="ARBA00022448"/>
    </source>
</evidence>
<keyword evidence="5 9" id="KW-0812">Transmembrane</keyword>
<keyword evidence="6 9" id="KW-1133">Transmembrane helix</keyword>
<feature type="compositionally biased region" description="Basic and acidic residues" evidence="8">
    <location>
        <begin position="369"/>
        <end position="406"/>
    </location>
</feature>
<evidence type="ECO:0000256" key="8">
    <source>
        <dbReference type="SAM" id="MobiDB-lite"/>
    </source>
</evidence>
<sequence length="406" mass="45137">MQNKIVEAMPLTVRRAIELIGLYFLGMIIIAGQDILAPLILAFFLAIMLLPLYRWLRRRKLPDMLAIGLSLLALIIAVGLLVWFFSAQLTNLMSDFPVIKQNVRLHLNTFSQWISERFGYSTAKQTALITDQNEKLMNVATGWAQGAASSITGILVFVGLLPIYIFLLLYYKNLLIRFIFLWFPKPDHAKVEEAVRESEIIIKSYLGGLLIQIAYITVLLGGILLVIGIKHAILIGAIFALLNLIPYVGALIGNLIGVLITLSSSQELWPILAVLGTIAFVQFLDNNILMPRIVGSKVRINALATIVGVILAGALAGISGMFLSLPIIAVLKIVFDRSESLRQWGVLLGDERPRQSPMRLPILRQKSRKVQDALKRQNDIEPTDPKQVDEKRQAKDDGAGRKEGEL</sequence>
<evidence type="ECO:0000313" key="10">
    <source>
        <dbReference type="EMBL" id="GAA4341371.1"/>
    </source>
</evidence>
<comment type="caution">
    <text evidence="10">The sequence shown here is derived from an EMBL/GenBank/DDBJ whole genome shotgun (WGS) entry which is preliminary data.</text>
</comment>
<feature type="transmembrane region" description="Helical" evidence="9">
    <location>
        <begin position="304"/>
        <end position="335"/>
    </location>
</feature>
<name>A0ABP8HMS0_9BACT</name>
<feature type="transmembrane region" description="Helical" evidence="9">
    <location>
        <begin position="268"/>
        <end position="284"/>
    </location>
</feature>
<evidence type="ECO:0000256" key="5">
    <source>
        <dbReference type="ARBA" id="ARBA00022692"/>
    </source>
</evidence>
<feature type="region of interest" description="Disordered" evidence="8">
    <location>
        <begin position="358"/>
        <end position="406"/>
    </location>
</feature>
<keyword evidence="11" id="KW-1185">Reference proteome</keyword>
<dbReference type="EMBL" id="BAABGY010000015">
    <property type="protein sequence ID" value="GAA4341371.1"/>
    <property type="molecule type" value="Genomic_DNA"/>
</dbReference>
<evidence type="ECO:0000256" key="6">
    <source>
        <dbReference type="ARBA" id="ARBA00022989"/>
    </source>
</evidence>
<feature type="transmembrane region" description="Helical" evidence="9">
    <location>
        <begin position="233"/>
        <end position="256"/>
    </location>
</feature>
<keyword evidence="3" id="KW-0813">Transport</keyword>
<proteinExistence type="inferred from homology"/>
<dbReference type="Pfam" id="PF01594">
    <property type="entry name" value="AI-2E_transport"/>
    <property type="match status" value="1"/>
</dbReference>
<dbReference type="PANTHER" id="PTHR21716">
    <property type="entry name" value="TRANSMEMBRANE PROTEIN"/>
    <property type="match status" value="1"/>
</dbReference>
<evidence type="ECO:0000256" key="4">
    <source>
        <dbReference type="ARBA" id="ARBA00022475"/>
    </source>
</evidence>
<comment type="subcellular location">
    <subcellularLocation>
        <location evidence="1">Cell membrane</location>
        <topology evidence="1">Multi-pass membrane protein</topology>
    </subcellularLocation>
</comment>
<feature type="transmembrane region" description="Helical" evidence="9">
    <location>
        <begin position="12"/>
        <end position="29"/>
    </location>
</feature>
<keyword evidence="7 9" id="KW-0472">Membrane</keyword>
<keyword evidence="4" id="KW-1003">Cell membrane</keyword>
<evidence type="ECO:0000313" key="11">
    <source>
        <dbReference type="Proteomes" id="UP001501725"/>
    </source>
</evidence>
<feature type="transmembrane region" description="Helical" evidence="9">
    <location>
        <begin position="35"/>
        <end position="53"/>
    </location>
</feature>
<evidence type="ECO:0000256" key="1">
    <source>
        <dbReference type="ARBA" id="ARBA00004651"/>
    </source>
</evidence>
<dbReference type="Proteomes" id="UP001501725">
    <property type="component" value="Unassembled WGS sequence"/>
</dbReference>